<keyword evidence="1" id="KW-1133">Transmembrane helix</keyword>
<proteinExistence type="predicted"/>
<gene>
    <name evidence="3" type="ORF">ODALV1_LOCUS20164</name>
</gene>
<dbReference type="Pfam" id="PF06974">
    <property type="entry name" value="WS_DGAT_C"/>
    <property type="match status" value="1"/>
</dbReference>
<keyword evidence="4" id="KW-1185">Reference proteome</keyword>
<accession>A0ABP1R902</accession>
<feature type="transmembrane region" description="Helical" evidence="1">
    <location>
        <begin position="24"/>
        <end position="51"/>
    </location>
</feature>
<dbReference type="Proteomes" id="UP001642540">
    <property type="component" value="Unassembled WGS sequence"/>
</dbReference>
<dbReference type="InterPro" id="IPR009721">
    <property type="entry name" value="O-acyltransferase_WSD1_C"/>
</dbReference>
<feature type="domain" description="O-acyltransferase WSD1 C-terminal" evidence="2">
    <location>
        <begin position="383"/>
        <end position="516"/>
    </location>
</feature>
<keyword evidence="1" id="KW-0472">Membrane</keyword>
<evidence type="ECO:0000256" key="1">
    <source>
        <dbReference type="SAM" id="Phobius"/>
    </source>
</evidence>
<sequence length="567" mass="64818">MSFSRKMEFILYEKKFVKLYFRELARIFVALAILPVFWPVAIVSVILLLSLRYLIQKVLNLFHGKNVYCLVSSGADGLFGHKTTGNSALIHAVTVLKGQPDLESVRERYKTHVFTYTDPATGRQNIYDKIKWNLTTKLGFHCWHNKSSSFQISRHVRYLDGIRPNEVFTEDKLMTLLGKLMSTRKVGGHETQQHEQDMPQWEHLIIPNYRLNHESPDSRPTHFVSIYRVHHAYMDGASFAIFMDSVLSDKPLRYCMDPLKPFPGMTLLKSAWIHFKALTVGPLDFILTLKSSILDDSPLILRKYSHKKFVDWSKPIDLELVKEIKNRSGASIASILVSAITGGLRNLQEGLAIKKGVQSIVIPETISMGNMVVMLPYPTREMQNHFTTFSVPYPLAEENMIRRLRTSDQVGRSYLGSSEPWFHFYVMKFSALCPRLVQDVLMELPAAPIVFSNIPGIKEPFQIFERQLVDVGAWLPLFKAYGMAISTYSYCNKLRICVSSDSKLFETQSQLKSFIQDIEMGVQDLAKYYGIEQNINREDVTSPVITNSFSDKLSFRRLSAARSKANG</sequence>
<dbReference type="InterPro" id="IPR045034">
    <property type="entry name" value="O-acyltransferase_WSD1-like"/>
</dbReference>
<organism evidence="3 4">
    <name type="scientific">Orchesella dallaii</name>
    <dbReference type="NCBI Taxonomy" id="48710"/>
    <lineage>
        <taxon>Eukaryota</taxon>
        <taxon>Metazoa</taxon>
        <taxon>Ecdysozoa</taxon>
        <taxon>Arthropoda</taxon>
        <taxon>Hexapoda</taxon>
        <taxon>Collembola</taxon>
        <taxon>Entomobryomorpha</taxon>
        <taxon>Entomobryoidea</taxon>
        <taxon>Orchesellidae</taxon>
        <taxon>Orchesellinae</taxon>
        <taxon>Orchesella</taxon>
    </lineage>
</organism>
<evidence type="ECO:0000313" key="3">
    <source>
        <dbReference type="EMBL" id="CAL8123323.1"/>
    </source>
</evidence>
<reference evidence="3 4" key="1">
    <citation type="submission" date="2024-08" db="EMBL/GenBank/DDBJ databases">
        <authorList>
            <person name="Cucini C."/>
            <person name="Frati F."/>
        </authorList>
    </citation>
    <scope>NUCLEOTIDE SEQUENCE [LARGE SCALE GENOMIC DNA]</scope>
</reference>
<comment type="caution">
    <text evidence="3">The sequence shown here is derived from an EMBL/GenBank/DDBJ whole genome shotgun (WGS) entry which is preliminary data.</text>
</comment>
<protein>
    <recommendedName>
        <fullName evidence="2">O-acyltransferase WSD1 C-terminal domain-containing protein</fullName>
    </recommendedName>
</protein>
<dbReference type="EMBL" id="CAXLJM020000068">
    <property type="protein sequence ID" value="CAL8123323.1"/>
    <property type="molecule type" value="Genomic_DNA"/>
</dbReference>
<evidence type="ECO:0000259" key="2">
    <source>
        <dbReference type="Pfam" id="PF06974"/>
    </source>
</evidence>
<dbReference type="PANTHER" id="PTHR31650:SF1">
    <property type="entry name" value="WAX ESTER SYNTHASE_DIACYLGLYCEROL ACYLTRANSFERASE 4-RELATED"/>
    <property type="match status" value="1"/>
</dbReference>
<keyword evidence="1" id="KW-0812">Transmembrane</keyword>
<evidence type="ECO:0000313" key="4">
    <source>
        <dbReference type="Proteomes" id="UP001642540"/>
    </source>
</evidence>
<name>A0ABP1R902_9HEXA</name>
<dbReference type="PANTHER" id="PTHR31650">
    <property type="entry name" value="O-ACYLTRANSFERASE (WSD1-LIKE) FAMILY PROTEIN"/>
    <property type="match status" value="1"/>
</dbReference>